<evidence type="ECO:0000256" key="1">
    <source>
        <dbReference type="SAM" id="MobiDB-lite"/>
    </source>
</evidence>
<feature type="region of interest" description="Disordered" evidence="1">
    <location>
        <begin position="1"/>
        <end position="44"/>
    </location>
</feature>
<proteinExistence type="predicted"/>
<dbReference type="Proteomes" id="UP000320176">
    <property type="component" value="Unassembled WGS sequence"/>
</dbReference>
<evidence type="ECO:0000256" key="2">
    <source>
        <dbReference type="SAM" id="Phobius"/>
    </source>
</evidence>
<evidence type="ECO:0000313" key="3">
    <source>
        <dbReference type="EMBL" id="TWU04372.1"/>
    </source>
</evidence>
<dbReference type="Pfam" id="PF09527">
    <property type="entry name" value="ATPase_gene1"/>
    <property type="match status" value="1"/>
</dbReference>
<organism evidence="3 4">
    <name type="scientific">Stieleria varia</name>
    <dbReference type="NCBI Taxonomy" id="2528005"/>
    <lineage>
        <taxon>Bacteria</taxon>
        <taxon>Pseudomonadati</taxon>
        <taxon>Planctomycetota</taxon>
        <taxon>Planctomycetia</taxon>
        <taxon>Pirellulales</taxon>
        <taxon>Pirellulaceae</taxon>
        <taxon>Stieleria</taxon>
    </lineage>
</organism>
<name>A0A5C6AZ18_9BACT</name>
<comment type="caution">
    <text evidence="3">The sequence shown here is derived from an EMBL/GenBank/DDBJ whole genome shotgun (WGS) entry which is preliminary data.</text>
</comment>
<dbReference type="InterPro" id="IPR032820">
    <property type="entry name" value="ATPase_put"/>
</dbReference>
<keyword evidence="4" id="KW-1185">Reference proteome</keyword>
<dbReference type="EMBL" id="SJPN01000003">
    <property type="protein sequence ID" value="TWU04372.1"/>
    <property type="molecule type" value="Genomic_DNA"/>
</dbReference>
<feature type="transmembrane region" description="Helical" evidence="2">
    <location>
        <begin position="78"/>
        <end position="97"/>
    </location>
</feature>
<keyword evidence="2" id="KW-0472">Membrane</keyword>
<gene>
    <name evidence="3" type="ORF">Pla52n_24120</name>
</gene>
<protein>
    <recommendedName>
        <fullName evidence="5">F0F1-ATPase subunit</fullName>
    </recommendedName>
</protein>
<dbReference type="AlphaFoldDB" id="A0A5C6AZ18"/>
<accession>A0A5C6AZ18</accession>
<evidence type="ECO:0000313" key="4">
    <source>
        <dbReference type="Proteomes" id="UP000320176"/>
    </source>
</evidence>
<evidence type="ECO:0008006" key="5">
    <source>
        <dbReference type="Google" id="ProtNLM"/>
    </source>
</evidence>
<reference evidence="3 4" key="1">
    <citation type="submission" date="2019-02" db="EMBL/GenBank/DDBJ databases">
        <title>Deep-cultivation of Planctomycetes and their phenomic and genomic characterization uncovers novel biology.</title>
        <authorList>
            <person name="Wiegand S."/>
            <person name="Jogler M."/>
            <person name="Boedeker C."/>
            <person name="Pinto D."/>
            <person name="Vollmers J."/>
            <person name="Rivas-Marin E."/>
            <person name="Kohn T."/>
            <person name="Peeters S.H."/>
            <person name="Heuer A."/>
            <person name="Rast P."/>
            <person name="Oberbeckmann S."/>
            <person name="Bunk B."/>
            <person name="Jeske O."/>
            <person name="Meyerdierks A."/>
            <person name="Storesund J.E."/>
            <person name="Kallscheuer N."/>
            <person name="Luecker S."/>
            <person name="Lage O.M."/>
            <person name="Pohl T."/>
            <person name="Merkel B.J."/>
            <person name="Hornburger P."/>
            <person name="Mueller R.-W."/>
            <person name="Bruemmer F."/>
            <person name="Labrenz M."/>
            <person name="Spormann A.M."/>
            <person name="Op Den Camp H."/>
            <person name="Overmann J."/>
            <person name="Amann R."/>
            <person name="Jetten M.S.M."/>
            <person name="Mascher T."/>
            <person name="Medema M.H."/>
            <person name="Devos D.P."/>
            <person name="Kaster A.-K."/>
            <person name="Ovreas L."/>
            <person name="Rohde M."/>
            <person name="Galperin M.Y."/>
            <person name="Jogler C."/>
        </authorList>
    </citation>
    <scope>NUCLEOTIDE SEQUENCE [LARGE SCALE GENOMIC DNA]</scope>
    <source>
        <strain evidence="3 4">Pla52n</strain>
    </source>
</reference>
<keyword evidence="2" id="KW-1133">Transmembrane helix</keyword>
<feature type="transmembrane region" description="Helical" evidence="2">
    <location>
        <begin position="45"/>
        <end position="66"/>
    </location>
</feature>
<keyword evidence="2" id="KW-0812">Transmembrane</keyword>
<sequence length="109" mass="11493">MGGDSESDSDTAGPLAASSEMGTDGESPSKVGFKRSGSDERGKPWMRFVGVGMEIALYTIVLGGIGHWLDGRLGTAKPFLTALFGLVGFCFGMYRLVRMAVLSQRRGGA</sequence>